<gene>
    <name evidence="2" type="primary">prp1</name>
    <name evidence="2" type="ORF">GCM10008170_08590</name>
    <name evidence="3" type="ORF">JOD31_002002</name>
</gene>
<organism evidence="2 5">
    <name type="scientific">Methylopila capsulata</name>
    <dbReference type="NCBI Taxonomy" id="61654"/>
    <lineage>
        <taxon>Bacteria</taxon>
        <taxon>Pseudomonadati</taxon>
        <taxon>Pseudomonadota</taxon>
        <taxon>Alphaproteobacteria</taxon>
        <taxon>Hyphomicrobiales</taxon>
        <taxon>Methylopilaceae</taxon>
        <taxon>Methylopila</taxon>
    </lineage>
</organism>
<dbReference type="SUPFAM" id="SSF56300">
    <property type="entry name" value="Metallo-dependent phosphatases"/>
    <property type="match status" value="1"/>
</dbReference>
<evidence type="ECO:0000259" key="1">
    <source>
        <dbReference type="PROSITE" id="PS00125"/>
    </source>
</evidence>
<dbReference type="InterPro" id="IPR050126">
    <property type="entry name" value="Ap4A_hydrolase"/>
</dbReference>
<evidence type="ECO:0000313" key="3">
    <source>
        <dbReference type="EMBL" id="MBM7851777.1"/>
    </source>
</evidence>
<keyword evidence="4" id="KW-1185">Reference proteome</keyword>
<evidence type="ECO:0000313" key="4">
    <source>
        <dbReference type="Proteomes" id="UP000758856"/>
    </source>
</evidence>
<dbReference type="Proteomes" id="UP001143400">
    <property type="component" value="Unassembled WGS sequence"/>
</dbReference>
<dbReference type="GO" id="GO:0110154">
    <property type="term" value="P:RNA decapping"/>
    <property type="evidence" value="ECO:0007669"/>
    <property type="project" value="TreeGrafter"/>
</dbReference>
<accession>A0A9W6ITA9</accession>
<evidence type="ECO:0000313" key="2">
    <source>
        <dbReference type="EMBL" id="GLK54840.1"/>
    </source>
</evidence>
<sequence length="248" mass="26571">MTAVTVLRHEWRPAIRPAPPGVAIAAVGDVHGQIDLFAALRDALAEEIASAPERIFVSVGDLVDRGPGSLAALRLARAAPQGATAITLRGNHEDVLLDVLAEPRPEVVAHWLEFGGGDVAGEAGVRVGESGWTDALKAAIGPDLLEWLDARPTLWRIGDLVFVHAGLDPQTSLAAQTDRTLMWIRRPWLESAGPYAENVAVIHGHTPQRGVDLDHPHRINLDTGAYRSGLLSGLVILGDRMRLVQAAR</sequence>
<dbReference type="GO" id="GO:0005737">
    <property type="term" value="C:cytoplasm"/>
    <property type="evidence" value="ECO:0007669"/>
    <property type="project" value="TreeGrafter"/>
</dbReference>
<dbReference type="EMBL" id="JAFBCY010000002">
    <property type="protein sequence ID" value="MBM7851777.1"/>
    <property type="molecule type" value="Genomic_DNA"/>
</dbReference>
<reference evidence="3 4" key="2">
    <citation type="submission" date="2021-01" db="EMBL/GenBank/DDBJ databases">
        <title>Genomic Encyclopedia of Type Strains, Phase IV (KMG-IV): sequencing the most valuable type-strain genomes for metagenomic binning, comparative biology and taxonomic classification.</title>
        <authorList>
            <person name="Goeker M."/>
        </authorList>
    </citation>
    <scope>NUCLEOTIDE SEQUENCE [LARGE SCALE GENOMIC DNA]</scope>
    <source>
        <strain evidence="3 4">DSM 6130</strain>
    </source>
</reference>
<evidence type="ECO:0000313" key="5">
    <source>
        <dbReference type="Proteomes" id="UP001143400"/>
    </source>
</evidence>
<dbReference type="InterPro" id="IPR004843">
    <property type="entry name" value="Calcineurin-like_PHP"/>
</dbReference>
<dbReference type="EMBL" id="BSFF01000001">
    <property type="protein sequence ID" value="GLK54840.1"/>
    <property type="molecule type" value="Genomic_DNA"/>
</dbReference>
<reference evidence="2" key="3">
    <citation type="submission" date="2023-01" db="EMBL/GenBank/DDBJ databases">
        <authorList>
            <person name="Sun Q."/>
            <person name="Evtushenko L."/>
        </authorList>
    </citation>
    <scope>NUCLEOTIDE SEQUENCE</scope>
    <source>
        <strain evidence="2">VKM B-1606</strain>
    </source>
</reference>
<dbReference type="PROSITE" id="PS00125">
    <property type="entry name" value="SER_THR_PHOSPHATASE"/>
    <property type="match status" value="1"/>
</dbReference>
<dbReference type="GO" id="GO:0008803">
    <property type="term" value="F:bis(5'-nucleosyl)-tetraphosphatase (symmetrical) activity"/>
    <property type="evidence" value="ECO:0007669"/>
    <property type="project" value="TreeGrafter"/>
</dbReference>
<dbReference type="Gene3D" id="3.60.21.10">
    <property type="match status" value="1"/>
</dbReference>
<dbReference type="GO" id="GO:0004722">
    <property type="term" value="F:protein serine/threonine phosphatase activity"/>
    <property type="evidence" value="ECO:0007669"/>
    <property type="project" value="UniProtKB-EC"/>
</dbReference>
<keyword evidence="3" id="KW-0378">Hydrolase</keyword>
<protein>
    <submittedName>
        <fullName evidence="2 3">Serine/threonine protein phosphatase</fullName>
        <ecNumber evidence="3">3.1.3.16</ecNumber>
    </submittedName>
</protein>
<feature type="domain" description="Serine/threonine specific protein phosphatases" evidence="1">
    <location>
        <begin position="88"/>
        <end position="93"/>
    </location>
</feature>
<dbReference type="Proteomes" id="UP000758856">
    <property type="component" value="Unassembled WGS sequence"/>
</dbReference>
<dbReference type="EC" id="3.1.3.16" evidence="3"/>
<dbReference type="AlphaFoldDB" id="A0A9W6ITA9"/>
<dbReference type="PANTHER" id="PTHR42850">
    <property type="entry name" value="METALLOPHOSPHOESTERASE"/>
    <property type="match status" value="1"/>
</dbReference>
<proteinExistence type="predicted"/>
<reference evidence="2" key="1">
    <citation type="journal article" date="2014" name="Int. J. Syst. Evol. Microbiol.">
        <title>Complete genome sequence of Corynebacterium casei LMG S-19264T (=DSM 44701T), isolated from a smear-ripened cheese.</title>
        <authorList>
            <consortium name="US DOE Joint Genome Institute (JGI-PGF)"/>
            <person name="Walter F."/>
            <person name="Albersmeier A."/>
            <person name="Kalinowski J."/>
            <person name="Ruckert C."/>
        </authorList>
    </citation>
    <scope>NUCLEOTIDE SEQUENCE</scope>
    <source>
        <strain evidence="2">VKM B-1606</strain>
    </source>
</reference>
<dbReference type="PANTHER" id="PTHR42850:SF4">
    <property type="entry name" value="ZINC-DEPENDENT ENDOPOLYPHOSPHATASE"/>
    <property type="match status" value="1"/>
</dbReference>
<dbReference type="InterPro" id="IPR029052">
    <property type="entry name" value="Metallo-depent_PP-like"/>
</dbReference>
<name>A0A9W6ITA9_9HYPH</name>
<dbReference type="Pfam" id="PF00149">
    <property type="entry name" value="Metallophos"/>
    <property type="match status" value="1"/>
</dbReference>
<dbReference type="InterPro" id="IPR006186">
    <property type="entry name" value="Ser/Thr-sp_prot-phosphatase"/>
</dbReference>
<comment type="caution">
    <text evidence="2">The sequence shown here is derived from an EMBL/GenBank/DDBJ whole genome shotgun (WGS) entry which is preliminary data.</text>
</comment>
<dbReference type="RefSeq" id="WP_204950176.1">
    <property type="nucleotide sequence ID" value="NZ_BSFF01000001.1"/>
</dbReference>